<accession>L2GRH7</accession>
<organism evidence="2 3">
    <name type="scientific">Vavraia culicis (isolate floridensis)</name>
    <name type="common">Microsporidian parasite</name>
    <dbReference type="NCBI Taxonomy" id="948595"/>
    <lineage>
        <taxon>Eukaryota</taxon>
        <taxon>Fungi</taxon>
        <taxon>Fungi incertae sedis</taxon>
        <taxon>Microsporidia</taxon>
        <taxon>Pleistophoridae</taxon>
        <taxon>Vavraia</taxon>
    </lineage>
</organism>
<feature type="transmembrane region" description="Helical" evidence="1">
    <location>
        <begin position="99"/>
        <end position="121"/>
    </location>
</feature>
<reference evidence="3" key="1">
    <citation type="submission" date="2011-03" db="EMBL/GenBank/DDBJ databases">
        <title>The genome sequence of Vavraia culicis strain floridensis.</title>
        <authorList>
            <consortium name="The Broad Institute Genome Sequencing Platform"/>
            <person name="Cuomo C."/>
            <person name="Becnel J."/>
            <person name="Sanscrainte N."/>
            <person name="Young S.K."/>
            <person name="Zeng Q."/>
            <person name="Gargeya S."/>
            <person name="Fitzgerald M."/>
            <person name="Haas B."/>
            <person name="Abouelleil A."/>
            <person name="Alvarado L."/>
            <person name="Arachchi H.M."/>
            <person name="Berlin A."/>
            <person name="Chapman S.B."/>
            <person name="Gearin G."/>
            <person name="Goldberg J."/>
            <person name="Griggs A."/>
            <person name="Gujja S."/>
            <person name="Hansen M."/>
            <person name="Heiman D."/>
            <person name="Howarth C."/>
            <person name="Larimer J."/>
            <person name="Lui A."/>
            <person name="MacDonald P.J.P."/>
            <person name="McCowen C."/>
            <person name="Montmayeur A."/>
            <person name="Murphy C."/>
            <person name="Neiman D."/>
            <person name="Pearson M."/>
            <person name="Priest M."/>
            <person name="Roberts A."/>
            <person name="Saif S."/>
            <person name="Shea T."/>
            <person name="Sisk P."/>
            <person name="Stolte C."/>
            <person name="Sykes S."/>
            <person name="Wortman J."/>
            <person name="Nusbaum C."/>
            <person name="Birren B."/>
        </authorList>
    </citation>
    <scope>NUCLEOTIDE SEQUENCE [LARGE SCALE GENOMIC DNA]</scope>
    <source>
        <strain evidence="3">floridensis</strain>
    </source>
</reference>
<dbReference type="RefSeq" id="XP_008075280.1">
    <property type="nucleotide sequence ID" value="XM_008077089.1"/>
</dbReference>
<evidence type="ECO:0000256" key="1">
    <source>
        <dbReference type="SAM" id="Phobius"/>
    </source>
</evidence>
<keyword evidence="1" id="KW-0472">Membrane</keyword>
<evidence type="ECO:0000313" key="3">
    <source>
        <dbReference type="Proteomes" id="UP000011081"/>
    </source>
</evidence>
<name>L2GRH7_VAVCU</name>
<proteinExistence type="predicted"/>
<dbReference type="InParanoid" id="L2GRH7"/>
<dbReference type="EMBL" id="GL877454">
    <property type="protein sequence ID" value="ELA46261.1"/>
    <property type="molecule type" value="Genomic_DNA"/>
</dbReference>
<dbReference type="AlphaFoldDB" id="L2GRH7"/>
<protein>
    <submittedName>
        <fullName evidence="2">Uncharacterized protein</fullName>
    </submittedName>
</protein>
<evidence type="ECO:0000313" key="2">
    <source>
        <dbReference type="EMBL" id="ELA46261.1"/>
    </source>
</evidence>
<dbReference type="OMA" id="LICKIFV"/>
<keyword evidence="3" id="KW-1185">Reference proteome</keyword>
<dbReference type="OrthoDB" id="10442186at2759"/>
<gene>
    <name evidence="2" type="ORF">VCUG_02270</name>
</gene>
<dbReference type="GeneID" id="19880134"/>
<dbReference type="HOGENOM" id="CLU_2135281_0_0_1"/>
<dbReference type="Proteomes" id="UP000011081">
    <property type="component" value="Unassembled WGS sequence"/>
</dbReference>
<dbReference type="VEuPathDB" id="MicrosporidiaDB:VCUG_02270"/>
<keyword evidence="1" id="KW-1133">Transmembrane helix</keyword>
<sequence>MAVVIYINCETRKLKPSMLYETGDTNLFSLLQKDKGGISHAKSILLTQLSCAADKKTKRRLVSDYSDYVIEVGEQRCKKNRIFSVISLLKGNLQLVCKVFMYGMLLMLFLLLAFDFFDYFWSCVLRINS</sequence>
<keyword evidence="1" id="KW-0812">Transmembrane</keyword>